<dbReference type="AlphaFoldDB" id="A0A932ENQ7"/>
<dbReference type="Proteomes" id="UP000779809">
    <property type="component" value="Unassembled WGS sequence"/>
</dbReference>
<evidence type="ECO:0000259" key="1">
    <source>
        <dbReference type="PROSITE" id="PS50206"/>
    </source>
</evidence>
<dbReference type="GO" id="GO:0004792">
    <property type="term" value="F:thiosulfate-cyanide sulfurtransferase activity"/>
    <property type="evidence" value="ECO:0007669"/>
    <property type="project" value="TreeGrafter"/>
</dbReference>
<gene>
    <name evidence="2" type="ORF">HYX28_02135</name>
</gene>
<dbReference type="SMART" id="SM00450">
    <property type="entry name" value="RHOD"/>
    <property type="match status" value="1"/>
</dbReference>
<dbReference type="CDD" id="cd00158">
    <property type="entry name" value="RHOD"/>
    <property type="match status" value="1"/>
</dbReference>
<dbReference type="PANTHER" id="PTHR44086">
    <property type="entry name" value="THIOSULFATE SULFURTRANSFERASE RDL2, MITOCHONDRIAL-RELATED"/>
    <property type="match status" value="1"/>
</dbReference>
<reference evidence="2" key="1">
    <citation type="submission" date="2020-07" db="EMBL/GenBank/DDBJ databases">
        <title>Huge and variable diversity of episymbiotic CPR bacteria and DPANN archaea in groundwater ecosystems.</title>
        <authorList>
            <person name="He C.Y."/>
            <person name="Keren R."/>
            <person name="Whittaker M."/>
            <person name="Farag I.F."/>
            <person name="Doudna J."/>
            <person name="Cate J.H.D."/>
            <person name="Banfield J.F."/>
        </authorList>
    </citation>
    <scope>NUCLEOTIDE SEQUENCE</scope>
    <source>
        <strain evidence="2">NC_groundwater_580_Pr5_B-0.1um_64_19</strain>
    </source>
</reference>
<accession>A0A932ENQ7</accession>
<dbReference type="PROSITE" id="PS50206">
    <property type="entry name" value="RHODANESE_3"/>
    <property type="match status" value="1"/>
</dbReference>
<dbReference type="EMBL" id="JACPNR010000004">
    <property type="protein sequence ID" value="MBI2677562.1"/>
    <property type="molecule type" value="Genomic_DNA"/>
</dbReference>
<dbReference type="InterPro" id="IPR001763">
    <property type="entry name" value="Rhodanese-like_dom"/>
</dbReference>
<dbReference type="PANTHER" id="PTHR44086:SF13">
    <property type="entry name" value="THIOSULFATE SULFURTRANSFERASE PSPE"/>
    <property type="match status" value="1"/>
</dbReference>
<evidence type="ECO:0000313" key="2">
    <source>
        <dbReference type="EMBL" id="MBI2677562.1"/>
    </source>
</evidence>
<name>A0A932ENQ7_9BACT</name>
<protein>
    <submittedName>
        <fullName evidence="2">Sulfurtransferase</fullName>
    </submittedName>
</protein>
<dbReference type="Pfam" id="PF00581">
    <property type="entry name" value="Rhodanese"/>
    <property type="match status" value="1"/>
</dbReference>
<organism evidence="2 3">
    <name type="scientific">Candidatus Korobacter versatilis</name>
    <dbReference type="NCBI Taxonomy" id="658062"/>
    <lineage>
        <taxon>Bacteria</taxon>
        <taxon>Pseudomonadati</taxon>
        <taxon>Acidobacteriota</taxon>
        <taxon>Terriglobia</taxon>
        <taxon>Terriglobales</taxon>
        <taxon>Candidatus Korobacteraceae</taxon>
        <taxon>Candidatus Korobacter</taxon>
    </lineage>
</organism>
<comment type="caution">
    <text evidence="2">The sequence shown here is derived from an EMBL/GenBank/DDBJ whole genome shotgun (WGS) entry which is preliminary data.</text>
</comment>
<dbReference type="SUPFAM" id="SSF52821">
    <property type="entry name" value="Rhodanese/Cell cycle control phosphatase"/>
    <property type="match status" value="1"/>
</dbReference>
<dbReference type="InterPro" id="IPR036873">
    <property type="entry name" value="Rhodanese-like_dom_sf"/>
</dbReference>
<sequence length="117" mass="12941">MTLPEFKLLVDDAKKEIKEIDAEELKRMQKSGEPFVLLDVREPDEHARGVIPGAVPIPRGMLEVNIDQTTTDKNAKIVCYCGGGSRSALAAQSLKRMGFKNPMSLIGGWRGWKEDGN</sequence>
<evidence type="ECO:0000313" key="3">
    <source>
        <dbReference type="Proteomes" id="UP000779809"/>
    </source>
</evidence>
<proteinExistence type="predicted"/>
<dbReference type="Gene3D" id="3.40.250.10">
    <property type="entry name" value="Rhodanese-like domain"/>
    <property type="match status" value="1"/>
</dbReference>
<feature type="domain" description="Rhodanese" evidence="1">
    <location>
        <begin position="31"/>
        <end position="117"/>
    </location>
</feature>